<accession>A0ABD2Q4Q1</accession>
<evidence type="ECO:0000313" key="2">
    <source>
        <dbReference type="Proteomes" id="UP001626550"/>
    </source>
</evidence>
<proteinExistence type="predicted"/>
<sequence>MAHTVATAATLSTAVDQYKAQAPDSVAVGEDAAQAWEDATVAWAWEWAVAAHPPADPDCGTVADDLKICATVVADVDAEAAVAAVAAVEAAAAVADVAAMAAVVAMATVILAGAATVAAEAVDVAVAMEDVEAMEVTEAAEDADVVVEAVATGKGAELCHSSNPIHCL</sequence>
<reference evidence="1 2" key="1">
    <citation type="submission" date="2024-11" db="EMBL/GenBank/DDBJ databases">
        <title>Adaptive evolution of stress response genes in parasites aligns with host niche diversity.</title>
        <authorList>
            <person name="Hahn C."/>
            <person name="Resl P."/>
        </authorList>
    </citation>
    <scope>NUCLEOTIDE SEQUENCE [LARGE SCALE GENOMIC DNA]</scope>
    <source>
        <strain evidence="1">EGGRZ-B1_66</strain>
        <tissue evidence="1">Body</tissue>
    </source>
</reference>
<gene>
    <name evidence="1" type="ORF">Ciccas_006799</name>
</gene>
<comment type="caution">
    <text evidence="1">The sequence shown here is derived from an EMBL/GenBank/DDBJ whole genome shotgun (WGS) entry which is preliminary data.</text>
</comment>
<protein>
    <submittedName>
        <fullName evidence="1">Uncharacterized protein</fullName>
    </submittedName>
</protein>
<organism evidence="1 2">
    <name type="scientific">Cichlidogyrus casuarinus</name>
    <dbReference type="NCBI Taxonomy" id="1844966"/>
    <lineage>
        <taxon>Eukaryota</taxon>
        <taxon>Metazoa</taxon>
        <taxon>Spiralia</taxon>
        <taxon>Lophotrochozoa</taxon>
        <taxon>Platyhelminthes</taxon>
        <taxon>Monogenea</taxon>
        <taxon>Monopisthocotylea</taxon>
        <taxon>Dactylogyridea</taxon>
        <taxon>Ancyrocephalidae</taxon>
        <taxon>Cichlidogyrus</taxon>
    </lineage>
</organism>
<evidence type="ECO:0000313" key="1">
    <source>
        <dbReference type="EMBL" id="KAL3314581.1"/>
    </source>
</evidence>
<keyword evidence="2" id="KW-1185">Reference proteome</keyword>
<dbReference type="Proteomes" id="UP001626550">
    <property type="component" value="Unassembled WGS sequence"/>
</dbReference>
<name>A0ABD2Q4Q1_9PLAT</name>
<dbReference type="EMBL" id="JBJKFK010000956">
    <property type="protein sequence ID" value="KAL3314581.1"/>
    <property type="molecule type" value="Genomic_DNA"/>
</dbReference>
<dbReference type="AlphaFoldDB" id="A0ABD2Q4Q1"/>